<dbReference type="Pfam" id="PF00158">
    <property type="entry name" value="Sigma54_activat"/>
    <property type="match status" value="1"/>
</dbReference>
<dbReference type="InterPro" id="IPR002078">
    <property type="entry name" value="Sigma_54_int"/>
</dbReference>
<accession>M6W675</accession>
<comment type="caution">
    <text evidence="4">The sequence shown here is derived from an EMBL/GenBank/DDBJ whole genome shotgun (WGS) entry which is preliminary data.</text>
</comment>
<evidence type="ECO:0000256" key="2">
    <source>
        <dbReference type="ARBA" id="ARBA00022840"/>
    </source>
</evidence>
<dbReference type="EMBL" id="AKWF02000072">
    <property type="protein sequence ID" value="EMO62946.1"/>
    <property type="molecule type" value="Genomic_DNA"/>
</dbReference>
<evidence type="ECO:0000313" key="5">
    <source>
        <dbReference type="Proteomes" id="UP000012159"/>
    </source>
</evidence>
<evidence type="ECO:0000256" key="1">
    <source>
        <dbReference type="ARBA" id="ARBA00022741"/>
    </source>
</evidence>
<keyword evidence="1" id="KW-0547">Nucleotide-binding</keyword>
<gene>
    <name evidence="4" type="ORF">LEP1GSC133_0058</name>
</gene>
<dbReference type="Gene3D" id="3.40.50.300">
    <property type="entry name" value="P-loop containing nucleotide triphosphate hydrolases"/>
    <property type="match status" value="1"/>
</dbReference>
<reference evidence="4 5" key="1">
    <citation type="submission" date="2013-01" db="EMBL/GenBank/DDBJ databases">
        <authorList>
            <person name="Harkins D.M."/>
            <person name="Durkin A.S."/>
            <person name="Brinkac L.M."/>
            <person name="Haft D.H."/>
            <person name="Selengut J.D."/>
            <person name="Sanka R."/>
            <person name="DePew J."/>
            <person name="Purushe J."/>
            <person name="Picardeau M."/>
            <person name="Werts C."/>
            <person name="Goarant C."/>
            <person name="Vinetz J.M."/>
            <person name="Sutton G.G."/>
            <person name="Nierman W.C."/>
            <person name="Fouts D.E."/>
        </authorList>
    </citation>
    <scope>NUCLEOTIDE SEQUENCE [LARGE SCALE GENOMIC DNA]</scope>
    <source>
        <strain evidence="4 5">200901868</strain>
    </source>
</reference>
<evidence type="ECO:0000313" key="4">
    <source>
        <dbReference type="EMBL" id="EMO62946.1"/>
    </source>
</evidence>
<dbReference type="Pfam" id="PF25601">
    <property type="entry name" value="AAA_lid_14"/>
    <property type="match status" value="1"/>
</dbReference>
<dbReference type="GO" id="GO:0006355">
    <property type="term" value="P:regulation of DNA-templated transcription"/>
    <property type="evidence" value="ECO:0007669"/>
    <property type="project" value="InterPro"/>
</dbReference>
<organism evidence="4 5">
    <name type="scientific">Leptospira borgpetersenii serovar Pomona str. 200901868</name>
    <dbReference type="NCBI Taxonomy" id="1192866"/>
    <lineage>
        <taxon>Bacteria</taxon>
        <taxon>Pseudomonadati</taxon>
        <taxon>Spirochaetota</taxon>
        <taxon>Spirochaetia</taxon>
        <taxon>Leptospirales</taxon>
        <taxon>Leptospiraceae</taxon>
        <taxon>Leptospira</taxon>
    </lineage>
</organism>
<sequence length="74" mass="8712">MRIIAATNADLEKLISEKKFRPDLFYRLNVVNMHTPPLRERADDIPLLINHFIAKYAEENGKKSQDLQEKRISF</sequence>
<keyword evidence="2" id="KW-0067">ATP-binding</keyword>
<dbReference type="Gene3D" id="1.10.8.60">
    <property type="match status" value="1"/>
</dbReference>
<dbReference type="PANTHER" id="PTHR32071:SF57">
    <property type="entry name" value="C4-DICARBOXYLATE TRANSPORT TRANSCRIPTIONAL REGULATORY PROTEIN DCTD"/>
    <property type="match status" value="1"/>
</dbReference>
<protein>
    <submittedName>
        <fullName evidence="4">Transcriptional regulatory protein XylR domain protein</fullName>
    </submittedName>
</protein>
<dbReference type="AlphaFoldDB" id="M6W675"/>
<evidence type="ECO:0000259" key="3">
    <source>
        <dbReference type="PROSITE" id="PS50045"/>
    </source>
</evidence>
<dbReference type="InterPro" id="IPR027417">
    <property type="entry name" value="P-loop_NTPase"/>
</dbReference>
<dbReference type="PROSITE" id="PS50045">
    <property type="entry name" value="SIGMA54_INTERACT_4"/>
    <property type="match status" value="1"/>
</dbReference>
<dbReference type="STRING" id="1192866.LEP1GSC133_0058"/>
<proteinExistence type="predicted"/>
<dbReference type="GO" id="GO:0005524">
    <property type="term" value="F:ATP binding"/>
    <property type="evidence" value="ECO:0007669"/>
    <property type="project" value="UniProtKB-KW"/>
</dbReference>
<dbReference type="Proteomes" id="UP000012159">
    <property type="component" value="Unassembled WGS sequence"/>
</dbReference>
<dbReference type="InterPro" id="IPR058031">
    <property type="entry name" value="AAA_lid_NorR"/>
</dbReference>
<dbReference type="SUPFAM" id="SSF52540">
    <property type="entry name" value="P-loop containing nucleoside triphosphate hydrolases"/>
    <property type="match status" value="1"/>
</dbReference>
<feature type="domain" description="Sigma-54 factor interaction" evidence="3">
    <location>
        <begin position="1"/>
        <end position="74"/>
    </location>
</feature>
<dbReference type="PANTHER" id="PTHR32071">
    <property type="entry name" value="TRANSCRIPTIONAL REGULATORY PROTEIN"/>
    <property type="match status" value="1"/>
</dbReference>
<name>M6W675_LEPBO</name>